<evidence type="ECO:0000256" key="3">
    <source>
        <dbReference type="ARBA" id="ARBA00022603"/>
    </source>
</evidence>
<dbReference type="InterPro" id="IPR003616">
    <property type="entry name" value="Post-SET_dom"/>
</dbReference>
<evidence type="ECO:0000256" key="4">
    <source>
        <dbReference type="ARBA" id="ARBA00022679"/>
    </source>
</evidence>
<evidence type="ECO:0000256" key="2">
    <source>
        <dbReference type="ARBA" id="ARBA00022454"/>
    </source>
</evidence>
<dbReference type="GO" id="GO:0008270">
    <property type="term" value="F:zinc ion binding"/>
    <property type="evidence" value="ECO:0007669"/>
    <property type="project" value="InterPro"/>
</dbReference>
<dbReference type="GO" id="GO:0005634">
    <property type="term" value="C:nucleus"/>
    <property type="evidence" value="ECO:0007669"/>
    <property type="project" value="UniProtKB-SubCell"/>
</dbReference>
<dbReference type="PROSITE" id="PS50280">
    <property type="entry name" value="SET"/>
    <property type="match status" value="1"/>
</dbReference>
<dbReference type="SMART" id="SM00317">
    <property type="entry name" value="SET"/>
    <property type="match status" value="1"/>
</dbReference>
<keyword evidence="3 14" id="KW-0489">Methyltransferase</keyword>
<dbReference type="InterPro" id="IPR007728">
    <property type="entry name" value="Pre-SET_dom"/>
</dbReference>
<evidence type="ECO:0000256" key="7">
    <source>
        <dbReference type="ARBA" id="ARBA00023242"/>
    </source>
</evidence>
<dbReference type="PROSITE" id="PS50868">
    <property type="entry name" value="POST_SET"/>
    <property type="match status" value="1"/>
</dbReference>
<dbReference type="PROSITE" id="PS51575">
    <property type="entry name" value="SAM_MT43_SUVAR39_2"/>
    <property type="match status" value="1"/>
</dbReference>
<dbReference type="GO" id="GO:0042054">
    <property type="term" value="F:histone methyltransferase activity"/>
    <property type="evidence" value="ECO:0007669"/>
    <property type="project" value="InterPro"/>
</dbReference>
<keyword evidence="15" id="KW-1185">Reference proteome</keyword>
<dbReference type="SUPFAM" id="SSF88697">
    <property type="entry name" value="PUA domain-like"/>
    <property type="match status" value="1"/>
</dbReference>
<dbReference type="InterPro" id="IPR015947">
    <property type="entry name" value="PUA-like_sf"/>
</dbReference>
<feature type="domain" description="YDG" evidence="13">
    <location>
        <begin position="262"/>
        <end position="401"/>
    </location>
</feature>
<feature type="compositionally biased region" description="Low complexity" evidence="9">
    <location>
        <begin position="84"/>
        <end position="98"/>
    </location>
</feature>
<dbReference type="Pfam" id="PF02182">
    <property type="entry name" value="SAD_SRA"/>
    <property type="match status" value="1"/>
</dbReference>
<proteinExistence type="predicted"/>
<dbReference type="EMBL" id="SWLB01000013">
    <property type="protein sequence ID" value="KAF3330668.1"/>
    <property type="molecule type" value="Genomic_DNA"/>
</dbReference>
<feature type="domain" description="SET" evidence="10">
    <location>
        <begin position="540"/>
        <end position="685"/>
    </location>
</feature>
<dbReference type="InterPro" id="IPR036987">
    <property type="entry name" value="SRA-YDG_sf"/>
</dbReference>
<evidence type="ECO:0000256" key="5">
    <source>
        <dbReference type="ARBA" id="ARBA00022691"/>
    </source>
</evidence>
<evidence type="ECO:0000259" key="13">
    <source>
        <dbReference type="PROSITE" id="PS51015"/>
    </source>
</evidence>
<dbReference type="AlphaFoldDB" id="A0A833R722"/>
<dbReference type="Pfam" id="PF00856">
    <property type="entry name" value="SET"/>
    <property type="match status" value="1"/>
</dbReference>
<dbReference type="GO" id="GO:0032259">
    <property type="term" value="P:methylation"/>
    <property type="evidence" value="ECO:0007669"/>
    <property type="project" value="UniProtKB-KW"/>
</dbReference>
<accession>A0A833R722</accession>
<dbReference type="SMART" id="SM00466">
    <property type="entry name" value="SRA"/>
    <property type="match status" value="1"/>
</dbReference>
<name>A0A833R722_9POAL</name>
<evidence type="ECO:0000259" key="10">
    <source>
        <dbReference type="PROSITE" id="PS50280"/>
    </source>
</evidence>
<dbReference type="PROSITE" id="PS50867">
    <property type="entry name" value="PRE_SET"/>
    <property type="match status" value="1"/>
</dbReference>
<dbReference type="InterPro" id="IPR003105">
    <property type="entry name" value="SRA_YDG"/>
</dbReference>
<organism evidence="14 15">
    <name type="scientific">Carex littledalei</name>
    <dbReference type="NCBI Taxonomy" id="544730"/>
    <lineage>
        <taxon>Eukaryota</taxon>
        <taxon>Viridiplantae</taxon>
        <taxon>Streptophyta</taxon>
        <taxon>Embryophyta</taxon>
        <taxon>Tracheophyta</taxon>
        <taxon>Spermatophyta</taxon>
        <taxon>Magnoliopsida</taxon>
        <taxon>Liliopsida</taxon>
        <taxon>Poales</taxon>
        <taxon>Cyperaceae</taxon>
        <taxon>Cyperoideae</taxon>
        <taxon>Cariceae</taxon>
        <taxon>Carex</taxon>
        <taxon>Carex subgen. Euthyceras</taxon>
    </lineage>
</organism>
<feature type="domain" description="Post-SET" evidence="12">
    <location>
        <begin position="694"/>
        <end position="710"/>
    </location>
</feature>
<comment type="subcellular location">
    <subcellularLocation>
        <location evidence="1">Chromosome</location>
    </subcellularLocation>
    <subcellularLocation>
        <location evidence="8">Nucleus</location>
    </subcellularLocation>
</comment>
<evidence type="ECO:0000256" key="9">
    <source>
        <dbReference type="SAM" id="MobiDB-lite"/>
    </source>
</evidence>
<keyword evidence="5" id="KW-0949">S-adenosyl-L-methionine</keyword>
<dbReference type="Gene3D" id="2.170.270.10">
    <property type="entry name" value="SET domain"/>
    <property type="match status" value="1"/>
</dbReference>
<dbReference type="GO" id="GO:0003690">
    <property type="term" value="F:double-stranded DNA binding"/>
    <property type="evidence" value="ECO:0007669"/>
    <property type="project" value="TreeGrafter"/>
</dbReference>
<comment type="caution">
    <text evidence="14">The sequence shown here is derived from an EMBL/GenBank/DDBJ whole genome shotgun (WGS) entry which is preliminary data.</text>
</comment>
<evidence type="ECO:0000259" key="12">
    <source>
        <dbReference type="PROSITE" id="PS50868"/>
    </source>
</evidence>
<reference evidence="14" key="1">
    <citation type="submission" date="2020-01" db="EMBL/GenBank/DDBJ databases">
        <title>Genome sequence of Kobresia littledalei, the first chromosome-level genome in the family Cyperaceae.</title>
        <authorList>
            <person name="Qu G."/>
        </authorList>
    </citation>
    <scope>NUCLEOTIDE SEQUENCE</scope>
    <source>
        <strain evidence="14">C.B.Clarke</strain>
        <tissue evidence="14">Leaf</tissue>
    </source>
</reference>
<dbReference type="Pfam" id="PF05033">
    <property type="entry name" value="Pre-SET"/>
    <property type="match status" value="1"/>
</dbReference>
<keyword evidence="2" id="KW-0158">Chromosome</keyword>
<evidence type="ECO:0000256" key="1">
    <source>
        <dbReference type="ARBA" id="ARBA00004286"/>
    </source>
</evidence>
<dbReference type="PROSITE" id="PS51015">
    <property type="entry name" value="YDG"/>
    <property type="match status" value="1"/>
</dbReference>
<sequence length="710" mass="78201">MGRGRPRKDSKMPVNKEEDGPSFSKKPVNQEDGLDQDVLDPKPMRTLAPMFPTPLGFHTVTENTTSPPLIRVTPYSPFQPGPESGTSTNPPFTFFPQSFSPPNPVPGPSGVRPTSNGPINATPISSFKTPVPVVNEEEDEEEYFNTHTSTSGRKIKRSSLLSGYSTRGSTEGSHGTTDGPSTQKPKKSKPNQPFTVHDLSLQAPCTGDPREDVEVVLMIFDALRRKLLQLDEIHDAKQRADLKAGSIMTSGNLKANIGKRVGSVPGVHVGDIFFFRMEMCVIGLHAPSMGGIDYMSKYGDEEEPVAICIVSAGGYENDEDDPNILVYTGQGGNGDQKLEKGNLALEKSLHRKNPVRVVRGLKDPSVPAGRIYMYDGLYKIQNSWKDRAKGGFSIFKYKLIRESGQPAGTSVFKMAQRWTENPSLRGQVILPDLSSGVENTPVCLVNEVDGERGPSHFTYATHVQYIKQPNLMSPLPGCKCPGVCLPADPNCTCSHSHGSELPYSSTGLLVGRKTMVYECNPTCQCNAHCRNRVSQKGTKLHFEVFKTENCGWGLRSWDPIRAGTFVCEYTGEVVDEVRVNLDDEEDHYLFKAACPGEKTLKWNFGTELIGEPGMGTGSMEVFKPLPIKISAKNMGNVSRFMNHSCNPNLFWQPVLFDHGDEGHPHIMFFAMKHIPPMTELTFDYGNIGTDEYSSAKRCRCGSVNCRGFFA</sequence>
<gene>
    <name evidence="14" type="ORF">FCM35_KLT04022</name>
</gene>
<dbReference type="Proteomes" id="UP000623129">
    <property type="component" value="Unassembled WGS sequence"/>
</dbReference>
<evidence type="ECO:0000256" key="8">
    <source>
        <dbReference type="PROSITE-ProRule" id="PRU00358"/>
    </source>
</evidence>
<feature type="region of interest" description="Disordered" evidence="9">
    <location>
        <begin position="1"/>
        <end position="205"/>
    </location>
</feature>
<dbReference type="SUPFAM" id="SSF82199">
    <property type="entry name" value="SET domain"/>
    <property type="match status" value="1"/>
</dbReference>
<dbReference type="GO" id="GO:0005694">
    <property type="term" value="C:chromosome"/>
    <property type="evidence" value="ECO:0007669"/>
    <property type="project" value="UniProtKB-SubCell"/>
</dbReference>
<feature type="compositionally biased region" description="Polar residues" evidence="9">
    <location>
        <begin position="112"/>
        <end position="128"/>
    </location>
</feature>
<evidence type="ECO:0000313" key="15">
    <source>
        <dbReference type="Proteomes" id="UP000623129"/>
    </source>
</evidence>
<keyword evidence="6" id="KW-0156">Chromatin regulator</keyword>
<feature type="compositionally biased region" description="Basic and acidic residues" evidence="9">
    <location>
        <begin position="7"/>
        <end position="19"/>
    </location>
</feature>
<evidence type="ECO:0000256" key="6">
    <source>
        <dbReference type="ARBA" id="ARBA00022853"/>
    </source>
</evidence>
<keyword evidence="4 14" id="KW-0808">Transferase</keyword>
<dbReference type="Gene3D" id="2.30.280.10">
    <property type="entry name" value="SRA-YDG"/>
    <property type="match status" value="1"/>
</dbReference>
<feature type="compositionally biased region" description="Polar residues" evidence="9">
    <location>
        <begin position="159"/>
        <end position="183"/>
    </location>
</feature>
<dbReference type="InterPro" id="IPR025794">
    <property type="entry name" value="H3-K9-MeTrfase_plant"/>
</dbReference>
<dbReference type="SMART" id="SM00468">
    <property type="entry name" value="PreSET"/>
    <property type="match status" value="1"/>
</dbReference>
<dbReference type="InterPro" id="IPR001214">
    <property type="entry name" value="SET_dom"/>
</dbReference>
<dbReference type="OrthoDB" id="5792673at2759"/>
<evidence type="ECO:0000313" key="14">
    <source>
        <dbReference type="EMBL" id="KAF3330668.1"/>
    </source>
</evidence>
<keyword evidence="7 8" id="KW-0539">Nucleus</keyword>
<protein>
    <submittedName>
        <fullName evidence="14">Histone-lysine N-methyltransferase, H3 lysine-9 specific SUVH1-like protein</fullName>
    </submittedName>
</protein>
<feature type="domain" description="Pre-SET" evidence="11">
    <location>
        <begin position="476"/>
        <end position="537"/>
    </location>
</feature>
<evidence type="ECO:0000259" key="11">
    <source>
        <dbReference type="PROSITE" id="PS50867"/>
    </source>
</evidence>
<dbReference type="InterPro" id="IPR046341">
    <property type="entry name" value="SET_dom_sf"/>
</dbReference>
<dbReference type="InterPro" id="IPR051357">
    <property type="entry name" value="H3K9_HMTase_SUVAR3-9"/>
</dbReference>
<dbReference type="PANTHER" id="PTHR45660:SF13">
    <property type="entry name" value="HISTONE-LYSINE N-METHYLTRANSFERASE SETMAR"/>
    <property type="match status" value="1"/>
</dbReference>
<dbReference type="PANTHER" id="PTHR45660">
    <property type="entry name" value="HISTONE-LYSINE N-METHYLTRANSFERASE SETMAR"/>
    <property type="match status" value="1"/>
</dbReference>